<dbReference type="Pfam" id="PF16189">
    <property type="entry name" value="Creatinase_N_2"/>
    <property type="match status" value="1"/>
</dbReference>
<evidence type="ECO:0000313" key="7">
    <source>
        <dbReference type="Proteomes" id="UP000813462"/>
    </source>
</evidence>
<evidence type="ECO:0000259" key="5">
    <source>
        <dbReference type="Pfam" id="PF16188"/>
    </source>
</evidence>
<dbReference type="Proteomes" id="UP000813462">
    <property type="component" value="Unassembled WGS sequence"/>
</dbReference>
<dbReference type="PANTHER" id="PTHR43763">
    <property type="entry name" value="XAA-PRO AMINOPEPTIDASE 1"/>
    <property type="match status" value="1"/>
</dbReference>
<organism evidence="6 7">
    <name type="scientific">Ziziphus jujuba var. spinosa</name>
    <dbReference type="NCBI Taxonomy" id="714518"/>
    <lineage>
        <taxon>Eukaryota</taxon>
        <taxon>Viridiplantae</taxon>
        <taxon>Streptophyta</taxon>
        <taxon>Embryophyta</taxon>
        <taxon>Tracheophyta</taxon>
        <taxon>Spermatophyta</taxon>
        <taxon>Magnoliopsida</taxon>
        <taxon>eudicotyledons</taxon>
        <taxon>Gunneridae</taxon>
        <taxon>Pentapetalae</taxon>
        <taxon>rosids</taxon>
        <taxon>fabids</taxon>
        <taxon>Rosales</taxon>
        <taxon>Rhamnaceae</taxon>
        <taxon>Paliureae</taxon>
        <taxon>Ziziphus</taxon>
    </lineage>
</organism>
<dbReference type="InterPro" id="IPR036005">
    <property type="entry name" value="Creatinase/aminopeptidase-like"/>
</dbReference>
<dbReference type="InterPro" id="IPR000587">
    <property type="entry name" value="Creatinase_N"/>
</dbReference>
<comment type="similarity">
    <text evidence="1">Belongs to the peptidase M24B family.</text>
</comment>
<proteinExistence type="inferred from homology"/>
<evidence type="ECO:0000256" key="3">
    <source>
        <dbReference type="ARBA" id="ARBA00022801"/>
    </source>
</evidence>
<accession>A0A978UYK3</accession>
<dbReference type="GO" id="GO:0046872">
    <property type="term" value="F:metal ion binding"/>
    <property type="evidence" value="ECO:0007669"/>
    <property type="project" value="UniProtKB-KW"/>
</dbReference>
<evidence type="ECO:0000259" key="4">
    <source>
        <dbReference type="Pfam" id="PF01321"/>
    </source>
</evidence>
<dbReference type="SUPFAM" id="SSF53092">
    <property type="entry name" value="Creatinase/prolidase N-terminal domain"/>
    <property type="match status" value="1"/>
</dbReference>
<comment type="caution">
    <text evidence="6">The sequence shown here is derived from an EMBL/GenBank/DDBJ whole genome shotgun (WGS) entry which is preliminary data.</text>
</comment>
<dbReference type="GO" id="GO:0016787">
    <property type="term" value="F:hydrolase activity"/>
    <property type="evidence" value="ECO:0007669"/>
    <property type="project" value="UniProtKB-KW"/>
</dbReference>
<dbReference type="FunFam" id="3.40.350.10:FF:000003">
    <property type="entry name" value="Xaa-pro aminopeptidase P"/>
    <property type="match status" value="1"/>
</dbReference>
<feature type="domain" description="Peptidase M24 C-terminal" evidence="5">
    <location>
        <begin position="384"/>
        <end position="444"/>
    </location>
</feature>
<gene>
    <name evidence="6" type="ORF">FEM48_Zijuj08G0104700</name>
</gene>
<dbReference type="Gene3D" id="3.90.230.10">
    <property type="entry name" value="Creatinase/methionine aminopeptidase superfamily"/>
    <property type="match status" value="1"/>
</dbReference>
<dbReference type="Pfam" id="PF01321">
    <property type="entry name" value="Creatinase_N"/>
    <property type="match status" value="1"/>
</dbReference>
<dbReference type="Gene3D" id="3.40.350.10">
    <property type="entry name" value="Creatinase/prolidase N-terminal domain"/>
    <property type="match status" value="2"/>
</dbReference>
<evidence type="ECO:0008006" key="8">
    <source>
        <dbReference type="Google" id="ProtNLM"/>
    </source>
</evidence>
<dbReference type="InterPro" id="IPR050422">
    <property type="entry name" value="X-Pro_aminopeptidase_P"/>
</dbReference>
<dbReference type="FunFam" id="3.40.350.10:FF:000010">
    <property type="entry name" value="Probable Xaa-Pro aminopeptidase P"/>
    <property type="match status" value="1"/>
</dbReference>
<dbReference type="Pfam" id="PF16188">
    <property type="entry name" value="Peptidase_M24_C"/>
    <property type="match status" value="1"/>
</dbReference>
<keyword evidence="2" id="KW-0479">Metal-binding</keyword>
<reference evidence="6" key="1">
    <citation type="journal article" date="2021" name="Front. Plant Sci.">
        <title>Chromosome-Scale Genome Assembly for Chinese Sour Jujube and Insights Into Its Genome Evolution and Domestication Signature.</title>
        <authorList>
            <person name="Shen L.-Y."/>
            <person name="Luo H."/>
            <person name="Wang X.-L."/>
            <person name="Wang X.-M."/>
            <person name="Qiu X.-J."/>
            <person name="Liu H."/>
            <person name="Zhou S.-S."/>
            <person name="Jia K.-H."/>
            <person name="Nie S."/>
            <person name="Bao Y.-T."/>
            <person name="Zhang R.-G."/>
            <person name="Yun Q.-Z."/>
            <person name="Chai Y.-H."/>
            <person name="Lu J.-Y."/>
            <person name="Li Y."/>
            <person name="Zhao S.-W."/>
            <person name="Mao J.-F."/>
            <person name="Jia S.-G."/>
            <person name="Mao Y.-M."/>
        </authorList>
    </citation>
    <scope>NUCLEOTIDE SEQUENCE</scope>
    <source>
        <strain evidence="6">AT0</strain>
        <tissue evidence="6">Leaf</tissue>
    </source>
</reference>
<dbReference type="InterPro" id="IPR032416">
    <property type="entry name" value="Peptidase_M24_C"/>
</dbReference>
<dbReference type="EMBL" id="JAEACU010000008">
    <property type="protein sequence ID" value="KAH7520069.1"/>
    <property type="molecule type" value="Genomic_DNA"/>
</dbReference>
<evidence type="ECO:0000256" key="2">
    <source>
        <dbReference type="ARBA" id="ARBA00022723"/>
    </source>
</evidence>
<evidence type="ECO:0000256" key="1">
    <source>
        <dbReference type="ARBA" id="ARBA00008766"/>
    </source>
</evidence>
<name>A0A978UYK3_ZIZJJ</name>
<dbReference type="PANTHER" id="PTHR43763:SF12">
    <property type="entry name" value="AMINOPEPTIDASE P1"/>
    <property type="match status" value="1"/>
</dbReference>
<protein>
    <recommendedName>
        <fullName evidence="8">Xaa-Pro aminopeptidase P</fullName>
    </recommendedName>
</protein>
<dbReference type="InterPro" id="IPR029149">
    <property type="entry name" value="Creatin/AminoP/Spt16_N"/>
</dbReference>
<dbReference type="SUPFAM" id="SSF55920">
    <property type="entry name" value="Creatinase/aminopeptidase"/>
    <property type="match status" value="1"/>
</dbReference>
<sequence>MGDTLAELRALMASHSPPLDALVVPSEDYHQSEYVSARDKRRQFVSGFTGSAGLALITTNEARLWTDGRYFLQATQELSDQWILMRMGEDPAVDIWIADNLSEDAAVGIDPWCISIDTAQKWENAFVRKGQKLVQTSTNLVDEVWKNRAPVETNPVIVHPMEFSGRSVADKLKDLREKLIQEKARGIIITALDEVAWLYNIRGSDVSYCPVVHAYAIVTSSSAFFYVDKRKVSSEVNLYFEENGIEVREYSAVSSDVTLLASNKLNSKKAETTGNGTTEAEENNYDLIWADPGSCCYALYIKLNSDKVLLQQSPLALAKALKYLAIIVFDDCRTVSSVNSSCLLFHSISASEPGYYEDGSFGIRLENVLIIKEADTKFNFGDKGYLSFEHITWAPYQTKLIDLSLLTPEELGWLNAYHTKCRDILAPYLDGSEKAWLKKATEPVSA</sequence>
<evidence type="ECO:0000313" key="6">
    <source>
        <dbReference type="EMBL" id="KAH7520069.1"/>
    </source>
</evidence>
<keyword evidence="3" id="KW-0378">Hydrolase</keyword>
<feature type="domain" description="Creatinase N-terminal" evidence="4">
    <location>
        <begin position="6"/>
        <end position="138"/>
    </location>
</feature>
<dbReference type="AlphaFoldDB" id="A0A978UYK3"/>